<feature type="compositionally biased region" description="Basic and acidic residues" evidence="1">
    <location>
        <begin position="437"/>
        <end position="452"/>
    </location>
</feature>
<evidence type="ECO:0000313" key="3">
    <source>
        <dbReference type="EnsemblPlants" id="ONIVA06G13400.1"/>
    </source>
</evidence>
<dbReference type="PANTHER" id="PTHR47852:SF2">
    <property type="entry name" value="WW DOMAIN-CONTAINING PROTEIN"/>
    <property type="match status" value="1"/>
</dbReference>
<dbReference type="InterPro" id="IPR036020">
    <property type="entry name" value="WW_dom_sf"/>
</dbReference>
<dbReference type="EnsemblPlants" id="ONIVA06G13400.1">
    <property type="protein sequence ID" value="ONIVA06G13400.1"/>
    <property type="gene ID" value="ONIVA06G13400"/>
</dbReference>
<dbReference type="STRING" id="4536.A0A0E0HPB2"/>
<feature type="region of interest" description="Disordered" evidence="1">
    <location>
        <begin position="1"/>
        <end position="193"/>
    </location>
</feature>
<dbReference type="Gramene" id="ONIVA06G13400.1">
    <property type="protein sequence ID" value="ONIVA06G13400.1"/>
    <property type="gene ID" value="ONIVA06G13400"/>
</dbReference>
<dbReference type="SMART" id="SM00456">
    <property type="entry name" value="WW"/>
    <property type="match status" value="2"/>
</dbReference>
<dbReference type="PANTHER" id="PTHR47852">
    <property type="entry name" value="OS06G0298400 PROTEIN"/>
    <property type="match status" value="1"/>
</dbReference>
<name>A0A0E0HPB2_ORYNI</name>
<organism evidence="3">
    <name type="scientific">Oryza nivara</name>
    <name type="common">Indian wild rice</name>
    <name type="synonym">Oryza sativa f. spontanea</name>
    <dbReference type="NCBI Taxonomy" id="4536"/>
    <lineage>
        <taxon>Eukaryota</taxon>
        <taxon>Viridiplantae</taxon>
        <taxon>Streptophyta</taxon>
        <taxon>Embryophyta</taxon>
        <taxon>Tracheophyta</taxon>
        <taxon>Spermatophyta</taxon>
        <taxon>Magnoliopsida</taxon>
        <taxon>Liliopsida</taxon>
        <taxon>Poales</taxon>
        <taxon>Poaceae</taxon>
        <taxon>BOP clade</taxon>
        <taxon>Oryzoideae</taxon>
        <taxon>Oryzeae</taxon>
        <taxon>Oryzinae</taxon>
        <taxon>Oryza</taxon>
    </lineage>
</organism>
<dbReference type="AlphaFoldDB" id="A0A0E0HPB2"/>
<accession>A0A0E0HPB2</accession>
<feature type="compositionally biased region" description="Acidic residues" evidence="1">
    <location>
        <begin position="509"/>
        <end position="525"/>
    </location>
</feature>
<reference evidence="3" key="1">
    <citation type="submission" date="2015-04" db="UniProtKB">
        <authorList>
            <consortium name="EnsemblPlants"/>
        </authorList>
    </citation>
    <scope>IDENTIFICATION</scope>
    <source>
        <strain evidence="3">SL10</strain>
    </source>
</reference>
<dbReference type="OMA" id="NHDQQTG"/>
<feature type="compositionally biased region" description="Low complexity" evidence="1">
    <location>
        <begin position="31"/>
        <end position="43"/>
    </location>
</feature>
<feature type="domain" description="WW" evidence="2">
    <location>
        <begin position="925"/>
        <end position="959"/>
    </location>
</feature>
<proteinExistence type="predicted"/>
<dbReference type="PROSITE" id="PS50020">
    <property type="entry name" value="WW_DOMAIN_2"/>
    <property type="match status" value="2"/>
</dbReference>
<feature type="region of interest" description="Disordered" evidence="1">
    <location>
        <begin position="432"/>
        <end position="603"/>
    </location>
</feature>
<dbReference type="Gene3D" id="2.20.70.10">
    <property type="match status" value="2"/>
</dbReference>
<feature type="compositionally biased region" description="Pro residues" evidence="1">
    <location>
        <begin position="565"/>
        <end position="592"/>
    </location>
</feature>
<feature type="compositionally biased region" description="Basic and acidic residues" evidence="1">
    <location>
        <begin position="108"/>
        <end position="117"/>
    </location>
</feature>
<evidence type="ECO:0000313" key="4">
    <source>
        <dbReference type="Proteomes" id="UP000006591"/>
    </source>
</evidence>
<keyword evidence="4" id="KW-1185">Reference proteome</keyword>
<sequence length="963" mass="104649">MLYDSRTSKPPRRPTPLRFPLLSKHERARDPSFSFFVFASSPSHGLRNPNPRGGGKRKQERENSLARPLRRAMGRRKERRLAAKAAAGGRRVKLDLFLDPSPGGTPSKEGERGENHDQQTGVPTSPSSSDKKENPLALLGQYSDDEEEEEAADQPNDETEANPADAGDKITHECGDLTRNEGDAQSDLAGSANVQQELTEADDKKCTGNIAEENVVAIKPTLEDGTATATEAIPDSSGMQIVGDIGGNWKTIMHEQSNQCYYWNTVTGETSWEIPNVLASEIAADSVTSASAPTHVDYSMEAQAHALTHNAVEAYPSDISVLNGSVAYATLGMGQPTHDAYAYAGAVTSHESMDIDPLQLARYGEELLQRLKPLERLHGSIYNVELLKREIEIRISDCNALSSYGSSLLPLWLHAEVHLKQLEFSVSKLETSYSTTEPRHPEKADTEHKTPNEAEVMMPPSNGEGLKSEVSTDVMMDGNVKNEEPFSTSSIQKSEENDTTTVPSKIESDNDEDMDVDMEVDDDNVEEHKHSNSTPIKEYPPSEQVQSPALLSLDGSAAPLEDSDIPPPPPEDEWIPPPPPENEPAPPPPPEEPAVSSVSTETIPQSYVDQANLVYTVPGMEYYAAAGTEGTHASYYMQTSEPHVVQAHQNGYYAPVSASGISIPVDATSIAPVPVSYYSYPSVTMAATGEAAEPSGYYAASVSATSSSVLDNTTSSSNLAPANSSLHSRESDNIISKEAKLASLSQPVGATSASASIQGSSAQAFTSTTSQSKVVRSKKRAVSVATSLRSNKKVSSLVDKVALYDEPPITVSKHHICSQHADQSVYMWKAAKEELRDEEDEEPESALDALERKRQKDIDEWRKQQIASGEAQENANFVPLGGDWRDRVKRRRAEAKKEANSETIPAPVSVTDLHKGQPDLAELCKGLPSGWQAYLDESTKQVYYGNSLTSETTWDRPTKISGM</sequence>
<feature type="domain" description="WW" evidence="2">
    <location>
        <begin position="243"/>
        <end position="277"/>
    </location>
</feature>
<dbReference type="PROSITE" id="PS01159">
    <property type="entry name" value="WW_DOMAIN_1"/>
    <property type="match status" value="2"/>
</dbReference>
<evidence type="ECO:0000256" key="1">
    <source>
        <dbReference type="SAM" id="MobiDB-lite"/>
    </source>
</evidence>
<evidence type="ECO:0000259" key="2">
    <source>
        <dbReference type="PROSITE" id="PS50020"/>
    </source>
</evidence>
<feature type="compositionally biased region" description="Polar residues" evidence="1">
    <location>
        <begin position="118"/>
        <end position="128"/>
    </location>
</feature>
<dbReference type="Proteomes" id="UP000006591">
    <property type="component" value="Chromosome 6"/>
</dbReference>
<reference evidence="3" key="2">
    <citation type="submission" date="2018-04" db="EMBL/GenBank/DDBJ databases">
        <title>OnivRS2 (Oryza nivara Reference Sequence Version 2).</title>
        <authorList>
            <person name="Zhang J."/>
            <person name="Kudrna D."/>
            <person name="Lee S."/>
            <person name="Talag J."/>
            <person name="Rajasekar S."/>
            <person name="Welchert J."/>
            <person name="Hsing Y.-I."/>
            <person name="Wing R.A."/>
        </authorList>
    </citation>
    <scope>NUCLEOTIDE SEQUENCE [LARGE SCALE GENOMIC DNA]</scope>
    <source>
        <strain evidence="3">SL10</strain>
    </source>
</reference>
<feature type="compositionally biased region" description="Basic residues" evidence="1">
    <location>
        <begin position="68"/>
        <end position="79"/>
    </location>
</feature>
<dbReference type="InterPro" id="IPR001202">
    <property type="entry name" value="WW_dom"/>
</dbReference>
<dbReference type="SUPFAM" id="SSF51045">
    <property type="entry name" value="WW domain"/>
    <property type="match status" value="2"/>
</dbReference>
<protein>
    <recommendedName>
        <fullName evidence="2">WW domain-containing protein</fullName>
    </recommendedName>
</protein>
<feature type="compositionally biased region" description="Basic and acidic residues" evidence="1">
    <location>
        <begin position="166"/>
        <end position="182"/>
    </location>
</feature>
<dbReference type="Pfam" id="PF00397">
    <property type="entry name" value="WW"/>
    <property type="match status" value="2"/>
</dbReference>
<dbReference type="CDD" id="cd00201">
    <property type="entry name" value="WW"/>
    <property type="match status" value="2"/>
</dbReference>
<dbReference type="eggNOG" id="ENOG502QTDD">
    <property type="taxonomic scope" value="Eukaryota"/>
</dbReference>
<feature type="compositionally biased region" description="Acidic residues" evidence="1">
    <location>
        <begin position="143"/>
        <end position="160"/>
    </location>
</feature>